<keyword evidence="9" id="KW-1185">Reference proteome</keyword>
<dbReference type="Pfam" id="PF14322">
    <property type="entry name" value="SusD-like_3"/>
    <property type="match status" value="1"/>
</dbReference>
<comment type="similarity">
    <text evidence="2">Belongs to the SusD family.</text>
</comment>
<dbReference type="RefSeq" id="WP_090975181.1">
    <property type="nucleotide sequence ID" value="NZ_FOLL01000033.1"/>
</dbReference>
<dbReference type="EMBL" id="FOLL01000033">
    <property type="protein sequence ID" value="SFC83072.1"/>
    <property type="molecule type" value="Genomic_DNA"/>
</dbReference>
<dbReference type="STRING" id="623281.SAMN05421747_1333"/>
<evidence type="ECO:0000256" key="2">
    <source>
        <dbReference type="ARBA" id="ARBA00006275"/>
    </source>
</evidence>
<dbReference type="Gene3D" id="1.25.40.390">
    <property type="match status" value="1"/>
</dbReference>
<dbReference type="GO" id="GO:0009279">
    <property type="term" value="C:cell outer membrane"/>
    <property type="evidence" value="ECO:0007669"/>
    <property type="project" value="UniProtKB-SubCell"/>
</dbReference>
<evidence type="ECO:0000256" key="3">
    <source>
        <dbReference type="ARBA" id="ARBA00022729"/>
    </source>
</evidence>
<dbReference type="InterPro" id="IPR033985">
    <property type="entry name" value="SusD-like_N"/>
</dbReference>
<evidence type="ECO:0000313" key="9">
    <source>
        <dbReference type="Proteomes" id="UP000199577"/>
    </source>
</evidence>
<dbReference type="OrthoDB" id="653598at2"/>
<accession>A0A1I1ME37</accession>
<evidence type="ECO:0000259" key="6">
    <source>
        <dbReference type="Pfam" id="PF07980"/>
    </source>
</evidence>
<evidence type="ECO:0000259" key="7">
    <source>
        <dbReference type="Pfam" id="PF14322"/>
    </source>
</evidence>
<dbReference type="InterPro" id="IPR011990">
    <property type="entry name" value="TPR-like_helical_dom_sf"/>
</dbReference>
<proteinExistence type="inferred from homology"/>
<feature type="domain" description="RagB/SusD" evidence="6">
    <location>
        <begin position="334"/>
        <end position="409"/>
    </location>
</feature>
<organism evidence="8 9">
    <name type="scientific">Parapedobacter composti</name>
    <dbReference type="NCBI Taxonomy" id="623281"/>
    <lineage>
        <taxon>Bacteria</taxon>
        <taxon>Pseudomonadati</taxon>
        <taxon>Bacteroidota</taxon>
        <taxon>Sphingobacteriia</taxon>
        <taxon>Sphingobacteriales</taxon>
        <taxon>Sphingobacteriaceae</taxon>
        <taxon>Parapedobacter</taxon>
    </lineage>
</organism>
<evidence type="ECO:0000256" key="5">
    <source>
        <dbReference type="ARBA" id="ARBA00023237"/>
    </source>
</evidence>
<dbReference type="Pfam" id="PF07980">
    <property type="entry name" value="SusD_RagB"/>
    <property type="match status" value="1"/>
</dbReference>
<evidence type="ECO:0000313" key="8">
    <source>
        <dbReference type="EMBL" id="SFC83072.1"/>
    </source>
</evidence>
<dbReference type="Proteomes" id="UP000199577">
    <property type="component" value="Unassembled WGS sequence"/>
</dbReference>
<evidence type="ECO:0000256" key="4">
    <source>
        <dbReference type="ARBA" id="ARBA00023136"/>
    </source>
</evidence>
<feature type="domain" description="SusD-like N-terminal" evidence="7">
    <location>
        <begin position="22"/>
        <end position="225"/>
    </location>
</feature>
<keyword evidence="4" id="KW-0472">Membrane</keyword>
<dbReference type="InterPro" id="IPR012944">
    <property type="entry name" value="SusD_RagB_dom"/>
</dbReference>
<name>A0A1I1ME37_9SPHI</name>
<keyword evidence="5" id="KW-0998">Cell outer membrane</keyword>
<evidence type="ECO:0000256" key="1">
    <source>
        <dbReference type="ARBA" id="ARBA00004442"/>
    </source>
</evidence>
<keyword evidence="3" id="KW-0732">Signal</keyword>
<reference evidence="8 9" key="1">
    <citation type="submission" date="2016-10" db="EMBL/GenBank/DDBJ databases">
        <authorList>
            <person name="de Groot N.N."/>
        </authorList>
    </citation>
    <scope>NUCLEOTIDE SEQUENCE [LARGE SCALE GENOMIC DNA]</scope>
    <source>
        <strain evidence="8 9">DSM 22900</strain>
    </source>
</reference>
<comment type="subcellular location">
    <subcellularLocation>
        <location evidence="1">Cell outer membrane</location>
    </subcellularLocation>
</comment>
<sequence length="455" mass="51472">MKRNTTQVLTTLVMLACCSCGDFLDVKPDARLTIPSSLDDLQALMDYGGLFTTIPNAGAISGEEFYVTDQDLSSLTSEWHRRIYMWEKEGLFSNESIDWNVVSQAVYYCNTVLEHLEGMTRDNRTATKFDNIKGSAKYYRAAALFHASLIWAPAYDELKAQGLLGMPLRTTTDFNIPSVRANLYDTFQFIIGDLKESIGLLPETATHVVRASKSSAYALLARVYLYMGNYEDAMLYADLCLAIKDVLLDYNTLDGTVQYPIPAYNEEVIFHYEMDAGQIMNLSRGKVNQDLVELFDDADLRKQLFFQANPDGTYGFRGRYSGWVALFGGLATDEMYLIRAECNARQGNWYEALTDLNTLLTARYEVREGVSLYNPIVPTSADETLHLVLTERRKELMFRGLRWYDVKRLNIGGAEISLTRVINGDTRILPPHDPRYALPLPEDIIALSGMPQNPR</sequence>
<gene>
    <name evidence="8" type="ORF">SAMN05421747_1333</name>
</gene>
<dbReference type="PROSITE" id="PS51257">
    <property type="entry name" value="PROKAR_LIPOPROTEIN"/>
    <property type="match status" value="1"/>
</dbReference>
<protein>
    <submittedName>
        <fullName evidence="8">SusD family protein</fullName>
    </submittedName>
</protein>
<dbReference type="AlphaFoldDB" id="A0A1I1ME37"/>
<dbReference type="SUPFAM" id="SSF48452">
    <property type="entry name" value="TPR-like"/>
    <property type="match status" value="1"/>
</dbReference>